<sequence length="438" mass="46408">MGLLLALFAVSLQARETAFVRVNLVPMDRERVLRDQTIIVRDGYIAQIGNDIKVPADAQVIDGEGRLWVSPGLADMHVHSDTRDDLAVYLANGVTTIVNMGDARMAFVGRLSSAAARGDIAGPRVFSAFVIDGSPAFGHFTVTTPKEARTAVMLAKTNGYRFIKVYNNLEADVFAAAADEAASQGLALVGHGITKLGLEAQIEQGQAAVAHAEEFFYTFFSAPGSEQTDAPPPVARIADVIALLRRHGTAVGADLVTYGGIMRVIGHREVVAACLAAANASLVSPADRLAWRRSGYVAKTADLRARYAFLQQMLKAMADADVPLLAGTDAPTIPCVAAGFSLHENLAELEQAGLSRFQALSTATRIPGAFLATTIGATRNGVIESGARADLIVSAASPLDDLGTLRDPVGVMVEGRWHDRTALAAMLDNVRQAYSLAE</sequence>
<organism evidence="2 3">
    <name type="scientific">Sphingobium lignivorans</name>
    <dbReference type="NCBI Taxonomy" id="2735886"/>
    <lineage>
        <taxon>Bacteria</taxon>
        <taxon>Pseudomonadati</taxon>
        <taxon>Pseudomonadota</taxon>
        <taxon>Alphaproteobacteria</taxon>
        <taxon>Sphingomonadales</taxon>
        <taxon>Sphingomonadaceae</taxon>
        <taxon>Sphingobium</taxon>
    </lineage>
</organism>
<dbReference type="Gene3D" id="3.40.50.10910">
    <property type="entry name" value="Amidohydrolase"/>
    <property type="match status" value="1"/>
</dbReference>
<dbReference type="InterPro" id="IPR011059">
    <property type="entry name" value="Metal-dep_hydrolase_composite"/>
</dbReference>
<comment type="caution">
    <text evidence="2">The sequence shown here is derived from an EMBL/GenBank/DDBJ whole genome shotgun (WGS) entry which is preliminary data.</text>
</comment>
<dbReference type="EMBL" id="JACHKA010000001">
    <property type="protein sequence ID" value="MBB5986506.1"/>
    <property type="molecule type" value="Genomic_DNA"/>
</dbReference>
<dbReference type="InterPro" id="IPR032466">
    <property type="entry name" value="Metal_Hydrolase"/>
</dbReference>
<dbReference type="SUPFAM" id="SSF51556">
    <property type="entry name" value="Metallo-dependent hydrolases"/>
    <property type="match status" value="1"/>
</dbReference>
<name>A0ABR6NGW0_9SPHN</name>
<feature type="domain" description="Amidohydrolase-related" evidence="1">
    <location>
        <begin position="69"/>
        <end position="417"/>
    </location>
</feature>
<dbReference type="InterPro" id="IPR006680">
    <property type="entry name" value="Amidohydro-rel"/>
</dbReference>
<gene>
    <name evidence="2" type="ORF">HNP60_002480</name>
</gene>
<dbReference type="InterPro" id="IPR051781">
    <property type="entry name" value="Metallo-dep_Hydrolase"/>
</dbReference>
<reference evidence="2 3" key="1">
    <citation type="submission" date="2020-08" db="EMBL/GenBank/DDBJ databases">
        <title>Exploring microbial biodiversity for novel pathways involved in the catabolism of aromatic compounds derived from lignin.</title>
        <authorList>
            <person name="Elkins J."/>
        </authorList>
    </citation>
    <scope>NUCLEOTIDE SEQUENCE [LARGE SCALE GENOMIC DNA]</scope>
    <source>
        <strain evidence="2 3">B1D3A</strain>
    </source>
</reference>
<dbReference type="Gene3D" id="3.30.110.90">
    <property type="entry name" value="Amidohydrolase"/>
    <property type="match status" value="1"/>
</dbReference>
<accession>A0ABR6NGW0</accession>
<dbReference type="Pfam" id="PF01979">
    <property type="entry name" value="Amidohydro_1"/>
    <property type="match status" value="1"/>
</dbReference>
<keyword evidence="3" id="KW-1185">Reference proteome</keyword>
<evidence type="ECO:0000313" key="3">
    <source>
        <dbReference type="Proteomes" id="UP001138540"/>
    </source>
</evidence>
<evidence type="ECO:0000313" key="2">
    <source>
        <dbReference type="EMBL" id="MBB5986506.1"/>
    </source>
</evidence>
<protein>
    <submittedName>
        <fullName evidence="2">Imidazolonepropionase-like amidohydrolase</fullName>
    </submittedName>
</protein>
<dbReference type="Proteomes" id="UP001138540">
    <property type="component" value="Unassembled WGS sequence"/>
</dbReference>
<dbReference type="Gene3D" id="2.30.40.10">
    <property type="entry name" value="Urease, subunit C, domain 1"/>
    <property type="match status" value="1"/>
</dbReference>
<dbReference type="SUPFAM" id="SSF51338">
    <property type="entry name" value="Composite domain of metallo-dependent hydrolases"/>
    <property type="match status" value="1"/>
</dbReference>
<proteinExistence type="predicted"/>
<dbReference type="PANTHER" id="PTHR43135">
    <property type="entry name" value="ALPHA-D-RIBOSE 1-METHYLPHOSPHONATE 5-TRIPHOSPHATE DIPHOSPHATASE"/>
    <property type="match status" value="1"/>
</dbReference>
<evidence type="ECO:0000259" key="1">
    <source>
        <dbReference type="Pfam" id="PF01979"/>
    </source>
</evidence>
<dbReference type="PANTHER" id="PTHR43135:SF3">
    <property type="entry name" value="ALPHA-D-RIBOSE 1-METHYLPHOSPHONATE 5-TRIPHOSPHATE DIPHOSPHATASE"/>
    <property type="match status" value="1"/>
</dbReference>
<dbReference type="Gene3D" id="1.20.58.520">
    <property type="entry name" value="Amidohydrolase"/>
    <property type="match status" value="1"/>
</dbReference>
<dbReference type="RefSeq" id="WP_184154091.1">
    <property type="nucleotide sequence ID" value="NZ_JACHKA010000001.1"/>
</dbReference>